<accession>A0A2S8S345</accession>
<feature type="transmembrane region" description="Helical" evidence="5">
    <location>
        <begin position="75"/>
        <end position="96"/>
    </location>
</feature>
<feature type="transmembrane region" description="Helical" evidence="5">
    <location>
        <begin position="125"/>
        <end position="145"/>
    </location>
</feature>
<dbReference type="PANTHER" id="PTHR45339:SF6">
    <property type="entry name" value="SENSORY HISTIDINE PROTEIN KINASE"/>
    <property type="match status" value="1"/>
</dbReference>
<dbReference type="EMBL" id="PVEP01000011">
    <property type="protein sequence ID" value="PQV55194.1"/>
    <property type="molecule type" value="Genomic_DNA"/>
</dbReference>
<dbReference type="SMART" id="SM00448">
    <property type="entry name" value="REC"/>
    <property type="match status" value="1"/>
</dbReference>
<dbReference type="PROSITE" id="PS50110">
    <property type="entry name" value="RESPONSE_REGULATORY"/>
    <property type="match status" value="1"/>
</dbReference>
<feature type="domain" description="Response regulatory" evidence="6">
    <location>
        <begin position="435"/>
        <end position="552"/>
    </location>
</feature>
<dbReference type="PANTHER" id="PTHR45339">
    <property type="entry name" value="HYBRID SIGNAL TRANSDUCTION HISTIDINE KINASE J"/>
    <property type="match status" value="1"/>
</dbReference>
<organism evidence="7 8">
    <name type="scientific">Albidovulum denitrificans</name>
    <dbReference type="NCBI Taxonomy" id="404881"/>
    <lineage>
        <taxon>Bacteria</taxon>
        <taxon>Pseudomonadati</taxon>
        <taxon>Pseudomonadota</taxon>
        <taxon>Alphaproteobacteria</taxon>
        <taxon>Rhodobacterales</taxon>
        <taxon>Paracoccaceae</taxon>
        <taxon>Albidovulum</taxon>
    </lineage>
</organism>
<evidence type="ECO:0000256" key="2">
    <source>
        <dbReference type="ARBA" id="ARBA00012438"/>
    </source>
</evidence>
<protein>
    <recommendedName>
        <fullName evidence="2">histidine kinase</fullName>
        <ecNumber evidence="2">2.7.13.3</ecNumber>
    </recommendedName>
</protein>
<dbReference type="Proteomes" id="UP000238338">
    <property type="component" value="Unassembled WGS sequence"/>
</dbReference>
<keyword evidence="5" id="KW-0472">Membrane</keyword>
<proteinExistence type="predicted"/>
<keyword evidence="8" id="KW-1185">Reference proteome</keyword>
<dbReference type="GO" id="GO:0000155">
    <property type="term" value="F:phosphorelay sensor kinase activity"/>
    <property type="evidence" value="ECO:0007669"/>
    <property type="project" value="InterPro"/>
</dbReference>
<evidence type="ECO:0000313" key="7">
    <source>
        <dbReference type="EMBL" id="PQV55194.1"/>
    </source>
</evidence>
<evidence type="ECO:0000256" key="3">
    <source>
        <dbReference type="ARBA" id="ARBA00022553"/>
    </source>
</evidence>
<dbReference type="OrthoDB" id="9801651at2"/>
<dbReference type="AlphaFoldDB" id="A0A2S8S345"/>
<dbReference type="EC" id="2.7.13.3" evidence="2"/>
<dbReference type="SUPFAM" id="SSF47384">
    <property type="entry name" value="Homodimeric domain of signal transducing histidine kinase"/>
    <property type="match status" value="1"/>
</dbReference>
<evidence type="ECO:0000256" key="1">
    <source>
        <dbReference type="ARBA" id="ARBA00000085"/>
    </source>
</evidence>
<evidence type="ECO:0000259" key="6">
    <source>
        <dbReference type="PROSITE" id="PS50110"/>
    </source>
</evidence>
<dbReference type="InterPro" id="IPR003661">
    <property type="entry name" value="HisK_dim/P_dom"/>
</dbReference>
<keyword evidence="5" id="KW-0812">Transmembrane</keyword>
<evidence type="ECO:0000256" key="5">
    <source>
        <dbReference type="SAM" id="Phobius"/>
    </source>
</evidence>
<dbReference type="RefSeq" id="WP_146111654.1">
    <property type="nucleotide sequence ID" value="NZ_PVEP01000011.1"/>
</dbReference>
<dbReference type="SMART" id="SM00388">
    <property type="entry name" value="HisKA"/>
    <property type="match status" value="1"/>
</dbReference>
<feature type="transmembrane region" description="Helical" evidence="5">
    <location>
        <begin position="26"/>
        <end position="54"/>
    </location>
</feature>
<feature type="modified residue" description="4-aspartylphosphate" evidence="4">
    <location>
        <position position="484"/>
    </location>
</feature>
<keyword evidence="5" id="KW-1133">Transmembrane helix</keyword>
<sequence length="558" mass="60384">MAGTIWQDDVRRQVERLDADLVARHAVIFLTFVIVAFPLPFWLIFFCYIGVLLTDIAQYRILAILEKNSTALWRVTLLLAGALENFIFLIPAIVVWVIGDDLMRFVVFLAVVGSLLNASSVRSACVAYGFASMVPGIAITLWMPWAGRWHDASALGSALALAGSIGLLGYFVSALFQNNRAQHELAAMVEKVREASAAKSRFLTAMNHEVRTPLNALLGHSQLLRDTADLAEARTHAAQIEIAARSMETLVEDVVDLTAAAEGRLQFRPTTVAIRSEIARLERQPLAVAGVPTPVIRPEIADEVPEFGRFDPVLLRKCLTHLASAVLSERSGPGLAELTIRCALAPGRKDRLRFTLAAHGAEGSARGKPATIKADPGPAPEIASALLDSIARVMGANTAVLRAPDQTLVARIELPFIMVAEPPATGAEAVYGRLRTLVVDDIASNRLVVAQLLRSLRIEATEVSGGQEALDSLGDSDYDLVLLDMNMPDMDGEATLQAIRSSTRDWAGIPVVALTADTLGSQRDHYLRIGLNGFLTKPLDRRALWSEILSACPPPPPL</sequence>
<dbReference type="Pfam" id="PF00512">
    <property type="entry name" value="HisKA"/>
    <property type="match status" value="1"/>
</dbReference>
<dbReference type="SUPFAM" id="SSF52172">
    <property type="entry name" value="CheY-like"/>
    <property type="match status" value="1"/>
</dbReference>
<reference evidence="7 8" key="1">
    <citation type="submission" date="2018-02" db="EMBL/GenBank/DDBJ databases">
        <title>Genomic Encyclopedia of Archaeal and Bacterial Type Strains, Phase II (KMG-II): from individual species to whole genera.</title>
        <authorList>
            <person name="Goeker M."/>
        </authorList>
    </citation>
    <scope>NUCLEOTIDE SEQUENCE [LARGE SCALE GENOMIC DNA]</scope>
    <source>
        <strain evidence="7 8">DSM 18921</strain>
    </source>
</reference>
<evidence type="ECO:0000313" key="8">
    <source>
        <dbReference type="Proteomes" id="UP000238338"/>
    </source>
</evidence>
<comment type="caution">
    <text evidence="7">The sequence shown here is derived from an EMBL/GenBank/DDBJ whole genome shotgun (WGS) entry which is preliminary data.</text>
</comment>
<name>A0A2S8S345_9RHOB</name>
<feature type="transmembrane region" description="Helical" evidence="5">
    <location>
        <begin position="157"/>
        <end position="176"/>
    </location>
</feature>
<dbReference type="InterPro" id="IPR036097">
    <property type="entry name" value="HisK_dim/P_sf"/>
</dbReference>
<dbReference type="Gene3D" id="1.10.287.130">
    <property type="match status" value="1"/>
</dbReference>
<dbReference type="Gene3D" id="3.40.50.2300">
    <property type="match status" value="1"/>
</dbReference>
<dbReference type="Pfam" id="PF00072">
    <property type="entry name" value="Response_reg"/>
    <property type="match status" value="1"/>
</dbReference>
<dbReference type="InterPro" id="IPR001789">
    <property type="entry name" value="Sig_transdc_resp-reg_receiver"/>
</dbReference>
<evidence type="ECO:0000256" key="4">
    <source>
        <dbReference type="PROSITE-ProRule" id="PRU00169"/>
    </source>
</evidence>
<dbReference type="CDD" id="cd00082">
    <property type="entry name" value="HisKA"/>
    <property type="match status" value="1"/>
</dbReference>
<keyword evidence="3 4" id="KW-0597">Phosphoprotein</keyword>
<dbReference type="CDD" id="cd17546">
    <property type="entry name" value="REC_hyHK_CKI1_RcsC-like"/>
    <property type="match status" value="1"/>
</dbReference>
<comment type="catalytic activity">
    <reaction evidence="1">
        <text>ATP + protein L-histidine = ADP + protein N-phospho-L-histidine.</text>
        <dbReference type="EC" id="2.7.13.3"/>
    </reaction>
</comment>
<dbReference type="InterPro" id="IPR011006">
    <property type="entry name" value="CheY-like_superfamily"/>
</dbReference>
<gene>
    <name evidence="7" type="ORF">LX70_03712</name>
</gene>